<name>A0ABW1EAG4_9BACT</name>
<organism evidence="2 3">
    <name type="scientific">Acidicapsa dinghuensis</name>
    <dbReference type="NCBI Taxonomy" id="2218256"/>
    <lineage>
        <taxon>Bacteria</taxon>
        <taxon>Pseudomonadati</taxon>
        <taxon>Acidobacteriota</taxon>
        <taxon>Terriglobia</taxon>
        <taxon>Terriglobales</taxon>
        <taxon>Acidobacteriaceae</taxon>
        <taxon>Acidicapsa</taxon>
    </lineage>
</organism>
<keyword evidence="3" id="KW-1185">Reference proteome</keyword>
<gene>
    <name evidence="2" type="ORF">ACFPT7_01280</name>
</gene>
<feature type="domain" description="ER-bound oxygenase mpaB/mpaB'/Rubber oxygenase catalytic" evidence="1">
    <location>
        <begin position="43"/>
        <end position="274"/>
    </location>
</feature>
<dbReference type="EC" id="1.-.-.-" evidence="2"/>
<dbReference type="RefSeq" id="WP_263334850.1">
    <property type="nucleotide sequence ID" value="NZ_JAGSYH010000002.1"/>
</dbReference>
<sequence>MGSDFRPVSRENIEALWLQLEERAAAPGFDRRAGIFGPGSVSWRVNRESALFLGAGRAALLQLAHPWVAASLDQHSTLRADPLARFHNTFRIVFTMVFGSFEQAMAASHHLYRLHTHIEGELATDIGTYHRGSRYMANEVNALLWVFATLIDSALLAYESVLAPLSDVEREAYYTESKMLAALFGIPAEAMPGAWSDFAQYMHDVVAGDQLGVDPVARQMAGDVLHGKGSWIPVPGWYRALTAAWLPDRMRVEFNLPFDESQQLSGQRAQRWLRHIVPRMPAVLRFVGPYHEARSRLCDKQPGLATRASNRFWMGSARMMFGEQ</sequence>
<evidence type="ECO:0000259" key="1">
    <source>
        <dbReference type="Pfam" id="PF09995"/>
    </source>
</evidence>
<proteinExistence type="predicted"/>
<dbReference type="Proteomes" id="UP001596091">
    <property type="component" value="Unassembled WGS sequence"/>
</dbReference>
<reference evidence="3" key="1">
    <citation type="journal article" date="2019" name="Int. J. Syst. Evol. Microbiol.">
        <title>The Global Catalogue of Microorganisms (GCM) 10K type strain sequencing project: providing services to taxonomists for standard genome sequencing and annotation.</title>
        <authorList>
            <consortium name="The Broad Institute Genomics Platform"/>
            <consortium name="The Broad Institute Genome Sequencing Center for Infectious Disease"/>
            <person name="Wu L."/>
            <person name="Ma J."/>
        </authorList>
    </citation>
    <scope>NUCLEOTIDE SEQUENCE [LARGE SCALE GENOMIC DNA]</scope>
    <source>
        <strain evidence="3">JCM 4087</strain>
    </source>
</reference>
<protein>
    <submittedName>
        <fullName evidence="2">Oxygenase MpaB family protein</fullName>
        <ecNumber evidence="2">1.-.-.-</ecNumber>
    </submittedName>
</protein>
<keyword evidence="2" id="KW-0560">Oxidoreductase</keyword>
<accession>A0ABW1EAG4</accession>
<dbReference type="PANTHER" id="PTHR36151">
    <property type="entry name" value="BLR2777 PROTEIN"/>
    <property type="match status" value="1"/>
</dbReference>
<dbReference type="InterPro" id="IPR018713">
    <property type="entry name" value="MPAB/Lcp_cat_dom"/>
</dbReference>
<dbReference type="PANTHER" id="PTHR36151:SF3">
    <property type="entry name" value="ER-BOUND OXYGENASE MPAB_MPAB'_RUBBER OXYGENASE CATALYTIC DOMAIN-CONTAINING PROTEIN"/>
    <property type="match status" value="1"/>
</dbReference>
<dbReference type="GO" id="GO:0016491">
    <property type="term" value="F:oxidoreductase activity"/>
    <property type="evidence" value="ECO:0007669"/>
    <property type="project" value="UniProtKB-KW"/>
</dbReference>
<dbReference type="Pfam" id="PF09995">
    <property type="entry name" value="MPAB_Lcp_cat"/>
    <property type="match status" value="1"/>
</dbReference>
<comment type="caution">
    <text evidence="2">The sequence shown here is derived from an EMBL/GenBank/DDBJ whole genome shotgun (WGS) entry which is preliminary data.</text>
</comment>
<evidence type="ECO:0000313" key="3">
    <source>
        <dbReference type="Proteomes" id="UP001596091"/>
    </source>
</evidence>
<evidence type="ECO:0000313" key="2">
    <source>
        <dbReference type="EMBL" id="MFC5860919.1"/>
    </source>
</evidence>
<dbReference type="EMBL" id="JBHSPH010000001">
    <property type="protein sequence ID" value="MFC5860919.1"/>
    <property type="molecule type" value="Genomic_DNA"/>
</dbReference>